<proteinExistence type="predicted"/>
<organism evidence="1">
    <name type="scientific">marine sediment metagenome</name>
    <dbReference type="NCBI Taxonomy" id="412755"/>
    <lineage>
        <taxon>unclassified sequences</taxon>
        <taxon>metagenomes</taxon>
        <taxon>ecological metagenomes</taxon>
    </lineage>
</organism>
<name>A0A0F8XSK1_9ZZZZ</name>
<reference evidence="1" key="1">
    <citation type="journal article" date="2015" name="Nature">
        <title>Complex archaea that bridge the gap between prokaryotes and eukaryotes.</title>
        <authorList>
            <person name="Spang A."/>
            <person name="Saw J.H."/>
            <person name="Jorgensen S.L."/>
            <person name="Zaremba-Niedzwiedzka K."/>
            <person name="Martijn J."/>
            <person name="Lind A.E."/>
            <person name="van Eijk R."/>
            <person name="Schleper C."/>
            <person name="Guy L."/>
            <person name="Ettema T.J."/>
        </authorList>
    </citation>
    <scope>NUCLEOTIDE SEQUENCE</scope>
</reference>
<sequence length="21" mass="2543">DLITYMVSHELNKIVLRKELK</sequence>
<feature type="non-terminal residue" evidence="1">
    <location>
        <position position="1"/>
    </location>
</feature>
<accession>A0A0F8XSK1</accession>
<evidence type="ECO:0000313" key="1">
    <source>
        <dbReference type="EMBL" id="KKK64190.1"/>
    </source>
</evidence>
<gene>
    <name evidence="1" type="ORF">LCGC14_2986680</name>
</gene>
<dbReference type="EMBL" id="LAZR01061135">
    <property type="protein sequence ID" value="KKK64190.1"/>
    <property type="molecule type" value="Genomic_DNA"/>
</dbReference>
<comment type="caution">
    <text evidence="1">The sequence shown here is derived from an EMBL/GenBank/DDBJ whole genome shotgun (WGS) entry which is preliminary data.</text>
</comment>
<dbReference type="AlphaFoldDB" id="A0A0F8XSK1"/>
<protein>
    <submittedName>
        <fullName evidence="1">Uncharacterized protein</fullName>
    </submittedName>
</protein>